<name>A0A4Z2JG41_9TELE</name>
<evidence type="ECO:0000313" key="2">
    <source>
        <dbReference type="EMBL" id="TNN89229.1"/>
    </source>
</evidence>
<comment type="caution">
    <text evidence="2">The sequence shown here is derived from an EMBL/GenBank/DDBJ whole genome shotgun (WGS) entry which is preliminary data.</text>
</comment>
<accession>A0A4Z2JG41</accession>
<sequence length="280" mass="29039">MWACRSPKGQAKSCCKALQSHHIFPHTDLRGQPTPRPPERDDTSSFEALPTVGAAEVPPSGNHGHAVPALTVILQILQVLEAASAAWTGVKSAGRGGWVGFTDVDPKPLAPSSCPWVPCSIAMATVFLQVLTQSNQSGAQTGAVWRQDTPGELEEDSGHPSHAVVGGIRKAHELREEGVGAAKVLIATVRGRVVVVGGRGARSGAGIVVGVQVVQRQVLATVAPSAQGEVVGVGCGSRARVMFVGDGPRPAPLAHHHSSQLARAGMSKRYSATPHHPPTG</sequence>
<keyword evidence="3" id="KW-1185">Reference proteome</keyword>
<dbReference type="AlphaFoldDB" id="A0A4Z2JG41"/>
<organism evidence="2 3">
    <name type="scientific">Liparis tanakae</name>
    <name type="common">Tanaka's snailfish</name>
    <dbReference type="NCBI Taxonomy" id="230148"/>
    <lineage>
        <taxon>Eukaryota</taxon>
        <taxon>Metazoa</taxon>
        <taxon>Chordata</taxon>
        <taxon>Craniata</taxon>
        <taxon>Vertebrata</taxon>
        <taxon>Euteleostomi</taxon>
        <taxon>Actinopterygii</taxon>
        <taxon>Neopterygii</taxon>
        <taxon>Teleostei</taxon>
        <taxon>Neoteleostei</taxon>
        <taxon>Acanthomorphata</taxon>
        <taxon>Eupercaria</taxon>
        <taxon>Perciformes</taxon>
        <taxon>Cottioidei</taxon>
        <taxon>Cottales</taxon>
        <taxon>Liparidae</taxon>
        <taxon>Liparis</taxon>
    </lineage>
</organism>
<dbReference type="EMBL" id="SRLO01000002">
    <property type="protein sequence ID" value="TNN89229.1"/>
    <property type="molecule type" value="Genomic_DNA"/>
</dbReference>
<feature type="region of interest" description="Disordered" evidence="1">
    <location>
        <begin position="250"/>
        <end position="280"/>
    </location>
</feature>
<evidence type="ECO:0000313" key="3">
    <source>
        <dbReference type="Proteomes" id="UP000314294"/>
    </source>
</evidence>
<evidence type="ECO:0000256" key="1">
    <source>
        <dbReference type="SAM" id="MobiDB-lite"/>
    </source>
</evidence>
<protein>
    <submittedName>
        <fullName evidence="2">Uncharacterized protein</fullName>
    </submittedName>
</protein>
<dbReference type="Proteomes" id="UP000314294">
    <property type="component" value="Unassembled WGS sequence"/>
</dbReference>
<feature type="region of interest" description="Disordered" evidence="1">
    <location>
        <begin position="25"/>
        <end position="45"/>
    </location>
</feature>
<gene>
    <name evidence="2" type="ORF">EYF80_000517</name>
</gene>
<reference evidence="2 3" key="1">
    <citation type="submission" date="2019-03" db="EMBL/GenBank/DDBJ databases">
        <title>First draft genome of Liparis tanakae, snailfish: a comprehensive survey of snailfish specific genes.</title>
        <authorList>
            <person name="Kim W."/>
            <person name="Song I."/>
            <person name="Jeong J.-H."/>
            <person name="Kim D."/>
            <person name="Kim S."/>
            <person name="Ryu S."/>
            <person name="Song J.Y."/>
            <person name="Lee S.K."/>
        </authorList>
    </citation>
    <scope>NUCLEOTIDE SEQUENCE [LARGE SCALE GENOMIC DNA]</scope>
    <source>
        <tissue evidence="2">Muscle</tissue>
    </source>
</reference>
<proteinExistence type="predicted"/>